<dbReference type="Proteomes" id="UP000428260">
    <property type="component" value="Chromosome"/>
</dbReference>
<feature type="domain" description="Bacterial sugar transferase" evidence="8">
    <location>
        <begin position="275"/>
        <end position="462"/>
    </location>
</feature>
<dbReference type="Pfam" id="PF02397">
    <property type="entry name" value="Bac_transf"/>
    <property type="match status" value="1"/>
</dbReference>
<evidence type="ECO:0000259" key="8">
    <source>
        <dbReference type="Pfam" id="PF02397"/>
    </source>
</evidence>
<keyword evidence="5 7" id="KW-1133">Transmembrane helix</keyword>
<dbReference type="Gene3D" id="3.40.50.720">
    <property type="entry name" value="NAD(P)-binding Rossmann-like Domain"/>
    <property type="match status" value="1"/>
</dbReference>
<evidence type="ECO:0000256" key="2">
    <source>
        <dbReference type="ARBA" id="ARBA00006464"/>
    </source>
</evidence>
<dbReference type="PANTHER" id="PTHR30576">
    <property type="entry name" value="COLANIC BIOSYNTHESIS UDP-GLUCOSE LIPID CARRIER TRANSFERASE"/>
    <property type="match status" value="1"/>
</dbReference>
<feature type="transmembrane region" description="Helical" evidence="7">
    <location>
        <begin position="82"/>
        <end position="100"/>
    </location>
</feature>
<sequence length="467" mass="54331">MIKEREPALERMSVIAQVFWTLVSFYFLLWFEGIVTVDNFLETRDHFVLAIVIIPVWFTMLEMFEMGTMGRMQKYRTILKKYLFLIPIGSFVLFIMIHLFDFNSITGTDLMKFAILDFLVLSIQKIIGRMVIRSFRKKGYNTRMLLLIADETGAPFVRQIIETDDWGYRIWGIITDSDKIKNEFGDKYAIYPENEDFARLIDEKVIDDVFFCKQDFNTHVVRKLVNECREVGVGFHLHNKVLAFGGLDPKLSFLNRQFFLSFRNTPENYIALKIKGAVDFFMATVILILVSPVMLTIGLLIKLEDGGPVFFKQVRVGKHGRLFKCLKFRTMVTNAEDLKEKLMELNEQDGPVFKIKNDPRITKVGKFLRKTSLDELPQFINVLVGDMSIVGPRPPVPSEVKQYKRSLNRRLSVNPGITCTWQVSGRNNIPFDRWMEMDMEYIDNWSLGLDFIIILKTFKVVFSSNGQ</sequence>
<dbReference type="PANTHER" id="PTHR30576:SF10">
    <property type="entry name" value="SLL5057 PROTEIN"/>
    <property type="match status" value="1"/>
</dbReference>
<comment type="similarity">
    <text evidence="2">Belongs to the bacterial sugar transferase family.</text>
</comment>
<dbReference type="EMBL" id="CP046401">
    <property type="protein sequence ID" value="QGY43914.1"/>
    <property type="molecule type" value="Genomic_DNA"/>
</dbReference>
<evidence type="ECO:0000256" key="1">
    <source>
        <dbReference type="ARBA" id="ARBA00004141"/>
    </source>
</evidence>
<feature type="transmembrane region" description="Helical" evidence="7">
    <location>
        <begin position="12"/>
        <end position="31"/>
    </location>
</feature>
<reference evidence="9 10" key="1">
    <citation type="submission" date="2019-11" db="EMBL/GenBank/DDBJ databases">
        <authorList>
            <person name="Zheng R.K."/>
            <person name="Sun C.M."/>
        </authorList>
    </citation>
    <scope>NUCLEOTIDE SEQUENCE [LARGE SCALE GENOMIC DNA]</scope>
    <source>
        <strain evidence="9 10">WC007</strain>
    </source>
</reference>
<keyword evidence="3 9" id="KW-0808">Transferase</keyword>
<evidence type="ECO:0000256" key="3">
    <source>
        <dbReference type="ARBA" id="ARBA00022679"/>
    </source>
</evidence>
<feature type="transmembrane region" description="Helical" evidence="7">
    <location>
        <begin position="112"/>
        <end position="132"/>
    </location>
</feature>
<comment type="subcellular location">
    <subcellularLocation>
        <location evidence="1">Membrane</location>
        <topology evidence="1">Multi-pass membrane protein</topology>
    </subcellularLocation>
</comment>
<feature type="transmembrane region" description="Helical" evidence="7">
    <location>
        <begin position="280"/>
        <end position="301"/>
    </location>
</feature>
<evidence type="ECO:0000256" key="6">
    <source>
        <dbReference type="ARBA" id="ARBA00023136"/>
    </source>
</evidence>
<dbReference type="RefSeq" id="WP_158865515.1">
    <property type="nucleotide sequence ID" value="NZ_CP046401.1"/>
</dbReference>
<name>A0A6I6K1Y8_9BACT</name>
<dbReference type="Pfam" id="PF13727">
    <property type="entry name" value="CoA_binding_3"/>
    <property type="match status" value="1"/>
</dbReference>
<dbReference type="AlphaFoldDB" id="A0A6I6K1Y8"/>
<protein>
    <submittedName>
        <fullName evidence="9">Exopolysaccharide biosynthesis polyprenyl glycosylphosphotransferase</fullName>
    </submittedName>
</protein>
<dbReference type="KEGG" id="mcos:GM418_09665"/>
<evidence type="ECO:0000313" key="10">
    <source>
        <dbReference type="Proteomes" id="UP000428260"/>
    </source>
</evidence>
<evidence type="ECO:0000256" key="4">
    <source>
        <dbReference type="ARBA" id="ARBA00022692"/>
    </source>
</evidence>
<dbReference type="GO" id="GO:0016020">
    <property type="term" value="C:membrane"/>
    <property type="evidence" value="ECO:0007669"/>
    <property type="project" value="UniProtKB-SubCell"/>
</dbReference>
<keyword evidence="6 7" id="KW-0472">Membrane</keyword>
<evidence type="ECO:0000313" key="9">
    <source>
        <dbReference type="EMBL" id="QGY43914.1"/>
    </source>
</evidence>
<organism evidence="9 10">
    <name type="scientific">Maribellus comscasis</name>
    <dbReference type="NCBI Taxonomy" id="2681766"/>
    <lineage>
        <taxon>Bacteria</taxon>
        <taxon>Pseudomonadati</taxon>
        <taxon>Bacteroidota</taxon>
        <taxon>Bacteroidia</taxon>
        <taxon>Marinilabiliales</taxon>
        <taxon>Prolixibacteraceae</taxon>
        <taxon>Maribellus</taxon>
    </lineage>
</organism>
<accession>A0A6I6K1Y8</accession>
<dbReference type="InterPro" id="IPR017475">
    <property type="entry name" value="EPS_sugar_tfrase"/>
</dbReference>
<proteinExistence type="inferred from homology"/>
<dbReference type="GO" id="GO:0016780">
    <property type="term" value="F:phosphotransferase activity, for other substituted phosphate groups"/>
    <property type="evidence" value="ECO:0007669"/>
    <property type="project" value="TreeGrafter"/>
</dbReference>
<evidence type="ECO:0000256" key="7">
    <source>
        <dbReference type="SAM" id="Phobius"/>
    </source>
</evidence>
<feature type="transmembrane region" description="Helical" evidence="7">
    <location>
        <begin position="43"/>
        <end position="61"/>
    </location>
</feature>
<dbReference type="NCBIfam" id="TIGR03025">
    <property type="entry name" value="EPS_sugtrans"/>
    <property type="match status" value="1"/>
</dbReference>
<keyword evidence="10" id="KW-1185">Reference proteome</keyword>
<keyword evidence="4 7" id="KW-0812">Transmembrane</keyword>
<evidence type="ECO:0000256" key="5">
    <source>
        <dbReference type="ARBA" id="ARBA00022989"/>
    </source>
</evidence>
<gene>
    <name evidence="9" type="ORF">GM418_09665</name>
</gene>
<dbReference type="InterPro" id="IPR003362">
    <property type="entry name" value="Bact_transf"/>
</dbReference>